<keyword evidence="10" id="KW-1185">Reference proteome</keyword>
<dbReference type="AlphaFoldDB" id="A0A1E1JYB1"/>
<dbReference type="InParanoid" id="A0A1E1JYB1"/>
<evidence type="ECO:0000259" key="8">
    <source>
        <dbReference type="Pfam" id="PF07732"/>
    </source>
</evidence>
<dbReference type="InterPro" id="IPR033138">
    <property type="entry name" value="Cu_oxidase_CS"/>
</dbReference>
<evidence type="ECO:0000259" key="7">
    <source>
        <dbReference type="Pfam" id="PF07731"/>
    </source>
</evidence>
<dbReference type="EMBL" id="FJUW01000004">
    <property type="protein sequence ID" value="CZS90630.1"/>
    <property type="molecule type" value="Genomic_DNA"/>
</dbReference>
<dbReference type="GO" id="GO:0016491">
    <property type="term" value="F:oxidoreductase activity"/>
    <property type="evidence" value="ECO:0007669"/>
    <property type="project" value="UniProtKB-KW"/>
</dbReference>
<dbReference type="InterPro" id="IPR008972">
    <property type="entry name" value="Cupredoxin"/>
</dbReference>
<accession>A0A1E1JYB1</accession>
<dbReference type="Pfam" id="PF07732">
    <property type="entry name" value="Cu-oxidase_3"/>
    <property type="match status" value="1"/>
</dbReference>
<dbReference type="InterPro" id="IPR045087">
    <property type="entry name" value="Cu-oxidase_fam"/>
</dbReference>
<dbReference type="FunFam" id="2.60.40.420:FF:000021">
    <property type="entry name" value="Extracellular dihydrogeodin oxidase/laccase"/>
    <property type="match status" value="1"/>
</dbReference>
<protein>
    <submittedName>
        <fullName evidence="9">Related to laccase</fullName>
    </submittedName>
</protein>
<evidence type="ECO:0000256" key="1">
    <source>
        <dbReference type="ARBA" id="ARBA00010609"/>
    </source>
</evidence>
<dbReference type="InterPro" id="IPR011707">
    <property type="entry name" value="Cu-oxidase-like_N"/>
</dbReference>
<feature type="domain" description="Plastocyanin-like" evidence="6">
    <location>
        <begin position="195"/>
        <end position="353"/>
    </location>
</feature>
<dbReference type="SUPFAM" id="SSF49503">
    <property type="entry name" value="Cupredoxins"/>
    <property type="match status" value="3"/>
</dbReference>
<dbReference type="STRING" id="914237.A0A1E1JYB1"/>
<proteinExistence type="inferred from homology"/>
<keyword evidence="5" id="KW-0732">Signal</keyword>
<comment type="similarity">
    <text evidence="1">Belongs to the multicopper oxidase family.</text>
</comment>
<dbReference type="InterPro" id="IPR011706">
    <property type="entry name" value="Cu-oxidase_C"/>
</dbReference>
<keyword evidence="4" id="KW-0186">Copper</keyword>
<feature type="domain" description="Plastocyanin-like" evidence="7">
    <location>
        <begin position="431"/>
        <end position="545"/>
    </location>
</feature>
<keyword evidence="3" id="KW-0560">Oxidoreductase</keyword>
<dbReference type="GO" id="GO:0005507">
    <property type="term" value="F:copper ion binding"/>
    <property type="evidence" value="ECO:0007669"/>
    <property type="project" value="InterPro"/>
</dbReference>
<feature type="domain" description="Plastocyanin-like" evidence="8">
    <location>
        <begin position="73"/>
        <end position="185"/>
    </location>
</feature>
<reference evidence="10" key="1">
    <citation type="submission" date="2016-03" db="EMBL/GenBank/DDBJ databases">
        <authorList>
            <person name="Ploux O."/>
        </authorList>
    </citation>
    <scope>NUCLEOTIDE SEQUENCE [LARGE SCALE GENOMIC DNA]</scope>
    <source>
        <strain evidence="10">UK7</strain>
    </source>
</reference>
<dbReference type="PROSITE" id="PS00079">
    <property type="entry name" value="MULTICOPPER_OXIDASE1"/>
    <property type="match status" value="1"/>
</dbReference>
<evidence type="ECO:0000256" key="2">
    <source>
        <dbReference type="ARBA" id="ARBA00022723"/>
    </source>
</evidence>
<dbReference type="CDD" id="cd13901">
    <property type="entry name" value="CuRO_3_MaLCC_like"/>
    <property type="match status" value="1"/>
</dbReference>
<dbReference type="Pfam" id="PF00394">
    <property type="entry name" value="Cu-oxidase"/>
    <property type="match status" value="1"/>
</dbReference>
<evidence type="ECO:0000256" key="4">
    <source>
        <dbReference type="ARBA" id="ARBA00023008"/>
    </source>
</evidence>
<evidence type="ECO:0000313" key="10">
    <source>
        <dbReference type="Proteomes" id="UP000178129"/>
    </source>
</evidence>
<evidence type="ECO:0000256" key="3">
    <source>
        <dbReference type="ARBA" id="ARBA00023002"/>
    </source>
</evidence>
<evidence type="ECO:0000313" key="9">
    <source>
        <dbReference type="EMBL" id="CZS90630.1"/>
    </source>
</evidence>
<dbReference type="InterPro" id="IPR002355">
    <property type="entry name" value="Cu_oxidase_Cu_BS"/>
</dbReference>
<dbReference type="Proteomes" id="UP000178129">
    <property type="component" value="Unassembled WGS sequence"/>
</dbReference>
<dbReference type="PROSITE" id="PS00080">
    <property type="entry name" value="MULTICOPPER_OXIDASE2"/>
    <property type="match status" value="1"/>
</dbReference>
<gene>
    <name evidence="9" type="ORF">RCO7_06827</name>
</gene>
<organism evidence="9 10">
    <name type="scientific">Rhynchosporium graminicola</name>
    <dbReference type="NCBI Taxonomy" id="2792576"/>
    <lineage>
        <taxon>Eukaryota</taxon>
        <taxon>Fungi</taxon>
        <taxon>Dikarya</taxon>
        <taxon>Ascomycota</taxon>
        <taxon>Pezizomycotina</taxon>
        <taxon>Leotiomycetes</taxon>
        <taxon>Helotiales</taxon>
        <taxon>Ploettnerulaceae</taxon>
        <taxon>Rhynchosporium</taxon>
    </lineage>
</organism>
<dbReference type="InterPro" id="IPR001117">
    <property type="entry name" value="Cu-oxidase_2nd"/>
</dbReference>
<feature type="signal peptide" evidence="5">
    <location>
        <begin position="1"/>
        <end position="17"/>
    </location>
</feature>
<dbReference type="Pfam" id="PF07731">
    <property type="entry name" value="Cu-oxidase_2"/>
    <property type="match status" value="1"/>
</dbReference>
<dbReference type="CDD" id="cd13854">
    <property type="entry name" value="CuRO_1_MaLCC_like"/>
    <property type="match status" value="1"/>
</dbReference>
<evidence type="ECO:0000259" key="6">
    <source>
        <dbReference type="Pfam" id="PF00394"/>
    </source>
</evidence>
<comment type="caution">
    <text evidence="9">The sequence shown here is derived from an EMBL/GenBank/DDBJ whole genome shotgun (WGS) entry which is preliminary data.</text>
</comment>
<keyword evidence="2" id="KW-0479">Metal-binding</keyword>
<sequence length="581" mass="64367">MKLSLLYGLLIGSFALAQNDYLEPNKDYLWTTKPTTPLPYGAPWGDKTADSDPNPPFTGVIRRYNWTVARGVKAPDGYEKEGLFVNGQLPGPPIEANWGDTIEVTIHNAIYGPEDGTAIHWHGITQKGTVWQDGIPGVQQCPIVPGKSFTYTFIADQYGTSWWHSHYAAQYADGLYGPMIIHGPKHVEYDIDKGPVIISDYFHATGEELSELSVSDDIDEVVAFSNNNLINGRNSLHCYRTGPNDTTPCVPNAGVSKFRFSPGKRHLLRLINAGGDGQQKFSIDGHELTIISTDFVRIKPYTVKTLTVGIGQRFDVIVKGLRNTTDAYTMRSTLASCSDAYQPNATAIVYYSHKNLVSNSKPWPELEQSLGYCGNDDIALSVPWYPMKSFEPSTTDTMLFDVARNASGNYLWVVNNSAFRANYNLPVLLLSNQGNNSYPYSPDWNVYDYGKNASIRLILRNPGFAVHPMHLHGHNFQIVAAGPGEWDGHTIINPDNPIRRDTVLIPAASYAVIQFEADNPGTWPFHCHIAGHVAGGLYVNIFERTDEIAKIHIPAIIEQTCRDYEAWQAAGNVVNQVDSGV</sequence>
<name>A0A1E1JYB1_9HELO</name>
<dbReference type="Gene3D" id="2.60.40.420">
    <property type="entry name" value="Cupredoxins - blue copper proteins"/>
    <property type="match status" value="3"/>
</dbReference>
<evidence type="ECO:0000256" key="5">
    <source>
        <dbReference type="SAM" id="SignalP"/>
    </source>
</evidence>
<dbReference type="PANTHER" id="PTHR11709">
    <property type="entry name" value="MULTI-COPPER OXIDASE"/>
    <property type="match status" value="1"/>
</dbReference>
<feature type="chain" id="PRO_5009445497" evidence="5">
    <location>
        <begin position="18"/>
        <end position="581"/>
    </location>
</feature>
<dbReference type="PANTHER" id="PTHR11709:SF145">
    <property type="entry name" value="LCC1"/>
    <property type="match status" value="1"/>
</dbReference>